<evidence type="ECO:0000313" key="2">
    <source>
        <dbReference type="Proteomes" id="UP001237642"/>
    </source>
</evidence>
<reference evidence="1" key="2">
    <citation type="submission" date="2023-05" db="EMBL/GenBank/DDBJ databases">
        <authorList>
            <person name="Schelkunov M.I."/>
        </authorList>
    </citation>
    <scope>NUCLEOTIDE SEQUENCE</scope>
    <source>
        <strain evidence="1">Hsosn_3</strain>
        <tissue evidence="1">Leaf</tissue>
    </source>
</reference>
<reference evidence="1" key="1">
    <citation type="submission" date="2023-02" db="EMBL/GenBank/DDBJ databases">
        <title>Genome of toxic invasive species Heracleum sosnowskyi carries increased number of genes despite the absence of recent whole-genome duplications.</title>
        <authorList>
            <person name="Schelkunov M."/>
            <person name="Shtratnikova V."/>
            <person name="Makarenko M."/>
            <person name="Klepikova A."/>
            <person name="Omelchenko D."/>
            <person name="Novikova G."/>
            <person name="Obukhova E."/>
            <person name="Bogdanov V."/>
            <person name="Penin A."/>
            <person name="Logacheva M."/>
        </authorList>
    </citation>
    <scope>NUCLEOTIDE SEQUENCE</scope>
    <source>
        <strain evidence="1">Hsosn_3</strain>
        <tissue evidence="1">Leaf</tissue>
    </source>
</reference>
<evidence type="ECO:0000313" key="1">
    <source>
        <dbReference type="EMBL" id="KAK1360672.1"/>
    </source>
</evidence>
<sequence>MGASNEKVDQFYLYKYSSSSQLLQSLTCSLLWIEASVRCSLPIKRIIADSVQSVRSFDKPMFAIRNGCSSFFVTDILDDAPSAFSAMQKDGITGAAANSTKQECTPPYMFKAVLLATLNSLL</sequence>
<comment type="caution">
    <text evidence="1">The sequence shown here is derived from an EMBL/GenBank/DDBJ whole genome shotgun (WGS) entry which is preliminary data.</text>
</comment>
<keyword evidence="2" id="KW-1185">Reference proteome</keyword>
<organism evidence="1 2">
    <name type="scientific">Heracleum sosnowskyi</name>
    <dbReference type="NCBI Taxonomy" id="360622"/>
    <lineage>
        <taxon>Eukaryota</taxon>
        <taxon>Viridiplantae</taxon>
        <taxon>Streptophyta</taxon>
        <taxon>Embryophyta</taxon>
        <taxon>Tracheophyta</taxon>
        <taxon>Spermatophyta</taxon>
        <taxon>Magnoliopsida</taxon>
        <taxon>eudicotyledons</taxon>
        <taxon>Gunneridae</taxon>
        <taxon>Pentapetalae</taxon>
        <taxon>asterids</taxon>
        <taxon>campanulids</taxon>
        <taxon>Apiales</taxon>
        <taxon>Apiaceae</taxon>
        <taxon>Apioideae</taxon>
        <taxon>apioid superclade</taxon>
        <taxon>Tordylieae</taxon>
        <taxon>Tordyliinae</taxon>
        <taxon>Heracleum</taxon>
    </lineage>
</organism>
<protein>
    <submittedName>
        <fullName evidence="1">Uncharacterized protein</fullName>
    </submittedName>
</protein>
<dbReference type="EMBL" id="JAUIZM010000010">
    <property type="protein sequence ID" value="KAK1360672.1"/>
    <property type="molecule type" value="Genomic_DNA"/>
</dbReference>
<accession>A0AAD8H6V6</accession>
<proteinExistence type="predicted"/>
<name>A0AAD8H6V6_9APIA</name>
<dbReference type="AlphaFoldDB" id="A0AAD8H6V6"/>
<dbReference type="Proteomes" id="UP001237642">
    <property type="component" value="Unassembled WGS sequence"/>
</dbReference>
<gene>
    <name evidence="1" type="ORF">POM88_045146</name>
</gene>